<dbReference type="PANTHER" id="PTHR23502">
    <property type="entry name" value="MAJOR FACILITATOR SUPERFAMILY"/>
    <property type="match status" value="1"/>
</dbReference>
<dbReference type="GO" id="GO:0015606">
    <property type="term" value="F:spermidine transmembrane transporter activity"/>
    <property type="evidence" value="ECO:0007669"/>
    <property type="project" value="TreeGrafter"/>
</dbReference>
<dbReference type="InterPro" id="IPR020846">
    <property type="entry name" value="MFS_dom"/>
</dbReference>
<dbReference type="PROSITE" id="PS50850">
    <property type="entry name" value="MFS"/>
    <property type="match status" value="1"/>
</dbReference>
<name>A0A3E2H2P3_SCYLI</name>
<dbReference type="InterPro" id="IPR011701">
    <property type="entry name" value="MFS"/>
</dbReference>
<evidence type="ECO:0000256" key="5">
    <source>
        <dbReference type="SAM" id="MobiDB-lite"/>
    </source>
</evidence>
<protein>
    <recommendedName>
        <fullName evidence="7">Major facilitator superfamily (MFS) profile domain-containing protein</fullName>
    </recommendedName>
</protein>
<sequence length="514" mass="56578">MAVAMDPAQPGATPLSQTTADLENGTMIDVNTPSTLSKTEKEESIHDVDGQDIAEGFPADDPRNPYSWSTKRRVLHSLAATVAYFSLILGNAIYVPSVSFVVEKFHVGPTLSVLPITLYSLGFVFGPAVGTAFTELYGRQYFFKGALLLAMVFTIVAGNATTFRTLCIARFFAGAFGSPITGIFGGVLNDMWDIPRESLGTQMTVIYGAISVIAPFIAPLVGGAIIQDTGNWRWTFHLEAIMLGFSFLCNLFTPETYRPILLAKYYPDRPRAHRITIKDAIRIGFGRPFNMLLRDSINLPTCVLGGFYQAVLYVYYVAYPILFESTYHFSVYHTGLTFLGLMVGAILGITLLGVLDKRVYLPKKIKAEAQGLQVPPEERLLPGIIGSVLFPIALFWLAWTGRSSIHWAAPTMSGVLFGIAFIPCSVSLPLYKNEVYGASFGASAFAADTAVRFLLSATFPLFTEQMIRKLKFEWAISLLAFLSLLCIPCFLFVYKFGARMRETSLYKPGTTQVV</sequence>
<feature type="transmembrane region" description="Helical" evidence="6">
    <location>
        <begin position="116"/>
        <end position="134"/>
    </location>
</feature>
<gene>
    <name evidence="8" type="ORF">B7463_g8684</name>
</gene>
<evidence type="ECO:0000259" key="7">
    <source>
        <dbReference type="PROSITE" id="PS50850"/>
    </source>
</evidence>
<feature type="transmembrane region" description="Helical" evidence="6">
    <location>
        <begin position="405"/>
        <end position="428"/>
    </location>
</feature>
<keyword evidence="4 6" id="KW-0472">Membrane</keyword>
<feature type="transmembrane region" description="Helical" evidence="6">
    <location>
        <begin position="336"/>
        <end position="355"/>
    </location>
</feature>
<keyword evidence="2 6" id="KW-0812">Transmembrane</keyword>
<feature type="non-terminal residue" evidence="8">
    <location>
        <position position="1"/>
    </location>
</feature>
<dbReference type="Gene3D" id="1.20.1250.20">
    <property type="entry name" value="MFS general substrate transporter like domains"/>
    <property type="match status" value="1"/>
</dbReference>
<feature type="transmembrane region" description="Helical" evidence="6">
    <location>
        <begin position="297"/>
        <end position="316"/>
    </location>
</feature>
<accession>A0A3E2H2P3</accession>
<dbReference type="OMA" id="CLRWERY"/>
<feature type="transmembrane region" description="Helical" evidence="6">
    <location>
        <begin position="232"/>
        <end position="252"/>
    </location>
</feature>
<dbReference type="SUPFAM" id="SSF103473">
    <property type="entry name" value="MFS general substrate transporter"/>
    <property type="match status" value="1"/>
</dbReference>
<feature type="compositionally biased region" description="Basic and acidic residues" evidence="5">
    <location>
        <begin position="38"/>
        <end position="49"/>
    </location>
</feature>
<organism evidence="8 9">
    <name type="scientific">Scytalidium lignicola</name>
    <name type="common">Hyphomycete</name>
    <dbReference type="NCBI Taxonomy" id="5539"/>
    <lineage>
        <taxon>Eukaryota</taxon>
        <taxon>Fungi</taxon>
        <taxon>Dikarya</taxon>
        <taxon>Ascomycota</taxon>
        <taxon>Pezizomycotina</taxon>
        <taxon>Leotiomycetes</taxon>
        <taxon>Leotiomycetes incertae sedis</taxon>
        <taxon>Scytalidium</taxon>
    </lineage>
</organism>
<evidence type="ECO:0000313" key="8">
    <source>
        <dbReference type="EMBL" id="RFU27649.1"/>
    </source>
</evidence>
<evidence type="ECO:0000256" key="2">
    <source>
        <dbReference type="ARBA" id="ARBA00022692"/>
    </source>
</evidence>
<feature type="transmembrane region" description="Helical" evidence="6">
    <location>
        <begin position="204"/>
        <end position="226"/>
    </location>
</feature>
<feature type="transmembrane region" description="Helical" evidence="6">
    <location>
        <begin position="141"/>
        <end position="162"/>
    </location>
</feature>
<comment type="subcellular location">
    <subcellularLocation>
        <location evidence="1">Membrane</location>
        <topology evidence="1">Multi-pass membrane protein</topology>
    </subcellularLocation>
</comment>
<dbReference type="OrthoDB" id="3936150at2759"/>
<dbReference type="STRING" id="5539.A0A3E2H2P3"/>
<dbReference type="AlphaFoldDB" id="A0A3E2H2P3"/>
<proteinExistence type="predicted"/>
<reference evidence="8 9" key="1">
    <citation type="submission" date="2018-05" db="EMBL/GenBank/DDBJ databases">
        <title>Draft genome sequence of Scytalidium lignicola DSM 105466, a ubiquitous saprotrophic fungus.</title>
        <authorList>
            <person name="Buettner E."/>
            <person name="Gebauer A.M."/>
            <person name="Hofrichter M."/>
            <person name="Liers C."/>
            <person name="Kellner H."/>
        </authorList>
    </citation>
    <scope>NUCLEOTIDE SEQUENCE [LARGE SCALE GENOMIC DNA]</scope>
    <source>
        <strain evidence="8 9">DSM 105466</strain>
    </source>
</reference>
<dbReference type="PANTHER" id="PTHR23502:SF182">
    <property type="entry name" value="POLYAMINE TRANSPORTER, PUTATIVE-RELATED"/>
    <property type="match status" value="1"/>
</dbReference>
<feature type="transmembrane region" description="Helical" evidence="6">
    <location>
        <begin position="168"/>
        <end position="192"/>
    </location>
</feature>
<feature type="domain" description="Major facilitator superfamily (MFS) profile" evidence="7">
    <location>
        <begin position="76"/>
        <end position="501"/>
    </location>
</feature>
<feature type="non-terminal residue" evidence="8">
    <location>
        <position position="514"/>
    </location>
</feature>
<feature type="transmembrane region" description="Helical" evidence="6">
    <location>
        <begin position="380"/>
        <end position="399"/>
    </location>
</feature>
<evidence type="ECO:0000256" key="3">
    <source>
        <dbReference type="ARBA" id="ARBA00022989"/>
    </source>
</evidence>
<dbReference type="Proteomes" id="UP000258309">
    <property type="component" value="Unassembled WGS sequence"/>
</dbReference>
<keyword evidence="3 6" id="KW-1133">Transmembrane helix</keyword>
<evidence type="ECO:0000256" key="6">
    <source>
        <dbReference type="SAM" id="Phobius"/>
    </source>
</evidence>
<dbReference type="GO" id="GO:0005886">
    <property type="term" value="C:plasma membrane"/>
    <property type="evidence" value="ECO:0007669"/>
    <property type="project" value="TreeGrafter"/>
</dbReference>
<feature type="transmembrane region" description="Helical" evidence="6">
    <location>
        <begin position="440"/>
        <end position="462"/>
    </location>
</feature>
<evidence type="ECO:0000256" key="4">
    <source>
        <dbReference type="ARBA" id="ARBA00023136"/>
    </source>
</evidence>
<feature type="region of interest" description="Disordered" evidence="5">
    <location>
        <begin position="1"/>
        <end position="61"/>
    </location>
</feature>
<feature type="transmembrane region" description="Helical" evidence="6">
    <location>
        <begin position="474"/>
        <end position="494"/>
    </location>
</feature>
<feature type="transmembrane region" description="Helical" evidence="6">
    <location>
        <begin position="74"/>
        <end position="96"/>
    </location>
</feature>
<evidence type="ECO:0000256" key="1">
    <source>
        <dbReference type="ARBA" id="ARBA00004141"/>
    </source>
</evidence>
<dbReference type="EMBL" id="NCSJ02000196">
    <property type="protein sequence ID" value="RFU27649.1"/>
    <property type="molecule type" value="Genomic_DNA"/>
</dbReference>
<comment type="caution">
    <text evidence="8">The sequence shown here is derived from an EMBL/GenBank/DDBJ whole genome shotgun (WGS) entry which is preliminary data.</text>
</comment>
<dbReference type="InterPro" id="IPR036259">
    <property type="entry name" value="MFS_trans_sf"/>
</dbReference>
<keyword evidence="9" id="KW-1185">Reference proteome</keyword>
<dbReference type="GO" id="GO:0000297">
    <property type="term" value="F:spermine transmembrane transporter activity"/>
    <property type="evidence" value="ECO:0007669"/>
    <property type="project" value="TreeGrafter"/>
</dbReference>
<dbReference type="Pfam" id="PF07690">
    <property type="entry name" value="MFS_1"/>
    <property type="match status" value="1"/>
</dbReference>
<evidence type="ECO:0000313" key="9">
    <source>
        <dbReference type="Proteomes" id="UP000258309"/>
    </source>
</evidence>